<dbReference type="EMBL" id="GL377652">
    <property type="protein sequence ID" value="EFJ10678.1"/>
    <property type="molecule type" value="Genomic_DNA"/>
</dbReference>
<reference evidence="7 8" key="1">
    <citation type="journal article" date="2011" name="Science">
        <title>The Selaginella genome identifies genetic changes associated with the evolution of vascular plants.</title>
        <authorList>
            <person name="Banks J.A."/>
            <person name="Nishiyama T."/>
            <person name="Hasebe M."/>
            <person name="Bowman J.L."/>
            <person name="Gribskov M."/>
            <person name="dePamphilis C."/>
            <person name="Albert V.A."/>
            <person name="Aono N."/>
            <person name="Aoyama T."/>
            <person name="Ambrose B.A."/>
            <person name="Ashton N.W."/>
            <person name="Axtell M.J."/>
            <person name="Barker E."/>
            <person name="Barker M.S."/>
            <person name="Bennetzen J.L."/>
            <person name="Bonawitz N.D."/>
            <person name="Chapple C."/>
            <person name="Cheng C."/>
            <person name="Correa L.G."/>
            <person name="Dacre M."/>
            <person name="DeBarry J."/>
            <person name="Dreyer I."/>
            <person name="Elias M."/>
            <person name="Engstrom E.M."/>
            <person name="Estelle M."/>
            <person name="Feng L."/>
            <person name="Finet C."/>
            <person name="Floyd S.K."/>
            <person name="Frommer W.B."/>
            <person name="Fujita T."/>
            <person name="Gramzow L."/>
            <person name="Gutensohn M."/>
            <person name="Harholt J."/>
            <person name="Hattori M."/>
            <person name="Heyl A."/>
            <person name="Hirai T."/>
            <person name="Hiwatashi Y."/>
            <person name="Ishikawa M."/>
            <person name="Iwata M."/>
            <person name="Karol K.G."/>
            <person name="Koehler B."/>
            <person name="Kolukisaoglu U."/>
            <person name="Kubo M."/>
            <person name="Kurata T."/>
            <person name="Lalonde S."/>
            <person name="Li K."/>
            <person name="Li Y."/>
            <person name="Litt A."/>
            <person name="Lyons E."/>
            <person name="Manning G."/>
            <person name="Maruyama T."/>
            <person name="Michael T.P."/>
            <person name="Mikami K."/>
            <person name="Miyazaki S."/>
            <person name="Morinaga S."/>
            <person name="Murata T."/>
            <person name="Mueller-Roeber B."/>
            <person name="Nelson D.R."/>
            <person name="Obara M."/>
            <person name="Oguri Y."/>
            <person name="Olmstead R.G."/>
            <person name="Onodera N."/>
            <person name="Petersen B.L."/>
            <person name="Pils B."/>
            <person name="Prigge M."/>
            <person name="Rensing S.A."/>
            <person name="Riano-Pachon D.M."/>
            <person name="Roberts A.W."/>
            <person name="Sato Y."/>
            <person name="Scheller H.V."/>
            <person name="Schulz B."/>
            <person name="Schulz C."/>
            <person name="Shakirov E.V."/>
            <person name="Shibagaki N."/>
            <person name="Shinohara N."/>
            <person name="Shippen D.E."/>
            <person name="Soerensen I."/>
            <person name="Sotooka R."/>
            <person name="Sugimoto N."/>
            <person name="Sugita M."/>
            <person name="Sumikawa N."/>
            <person name="Tanurdzic M."/>
            <person name="Theissen G."/>
            <person name="Ulvskov P."/>
            <person name="Wakazuki S."/>
            <person name="Weng J.K."/>
            <person name="Willats W.W."/>
            <person name="Wipf D."/>
            <person name="Wolf P.G."/>
            <person name="Yang L."/>
            <person name="Zimmer A.D."/>
            <person name="Zhu Q."/>
            <person name="Mitros T."/>
            <person name="Hellsten U."/>
            <person name="Loque D."/>
            <person name="Otillar R."/>
            <person name="Salamov A."/>
            <person name="Schmutz J."/>
            <person name="Shapiro H."/>
            <person name="Lindquist E."/>
            <person name="Lucas S."/>
            <person name="Rokhsar D."/>
            <person name="Grigoriev I.V."/>
        </authorList>
    </citation>
    <scope>NUCLEOTIDE SEQUENCE [LARGE SCALE GENOMIC DNA]</scope>
</reference>
<comment type="pathway">
    <text evidence="2">Amine and polyamine degradation; spermine degradation.</text>
</comment>
<dbReference type="PRINTS" id="PR00757">
    <property type="entry name" value="AMINEOXDASEF"/>
</dbReference>
<protein>
    <recommendedName>
        <fullName evidence="6">Amine oxidase domain-containing protein</fullName>
    </recommendedName>
</protein>
<dbReference type="KEGG" id="smo:SELMODRAFT_22558"/>
<gene>
    <name evidence="7" type="ORF">SELMODRAFT_22558</name>
</gene>
<dbReference type="GO" id="GO:0005777">
    <property type="term" value="C:peroxisome"/>
    <property type="evidence" value="ECO:0000318"/>
    <property type="project" value="GO_Central"/>
</dbReference>
<dbReference type="Gene3D" id="3.50.50.60">
    <property type="entry name" value="FAD/NAD(P)-binding domain"/>
    <property type="match status" value="1"/>
</dbReference>
<proteinExistence type="inferred from homology"/>
<dbReference type="OrthoDB" id="5046242at2759"/>
<dbReference type="InterPro" id="IPR002937">
    <property type="entry name" value="Amino_oxidase"/>
</dbReference>
<evidence type="ECO:0000256" key="2">
    <source>
        <dbReference type="ARBA" id="ARBA00004723"/>
    </source>
</evidence>
<comment type="similarity">
    <text evidence="3">Belongs to the flavin monoamine oxidase family.</text>
</comment>
<evidence type="ECO:0000256" key="3">
    <source>
        <dbReference type="ARBA" id="ARBA00005995"/>
    </source>
</evidence>
<comment type="cofactor">
    <cofactor evidence="1">
        <name>FAD</name>
        <dbReference type="ChEBI" id="CHEBI:57692"/>
    </cofactor>
</comment>
<evidence type="ECO:0000313" key="8">
    <source>
        <dbReference type="Proteomes" id="UP000001514"/>
    </source>
</evidence>
<dbReference type="Gene3D" id="3.90.660.10">
    <property type="match status" value="1"/>
</dbReference>
<evidence type="ECO:0000256" key="4">
    <source>
        <dbReference type="ARBA" id="ARBA00023002"/>
    </source>
</evidence>
<dbReference type="Pfam" id="PF01593">
    <property type="entry name" value="Amino_oxidase"/>
    <property type="match status" value="1"/>
</dbReference>
<dbReference type="eggNOG" id="KOG0029">
    <property type="taxonomic scope" value="Eukaryota"/>
</dbReference>
<dbReference type="Gramene" id="EFJ10678">
    <property type="protein sequence ID" value="EFJ10678"/>
    <property type="gene ID" value="SELMODRAFT_22558"/>
</dbReference>
<evidence type="ECO:0000259" key="6">
    <source>
        <dbReference type="Pfam" id="PF01593"/>
    </source>
</evidence>
<evidence type="ECO:0000313" key="7">
    <source>
        <dbReference type="EMBL" id="EFJ10678.1"/>
    </source>
</evidence>
<feature type="non-terminal residue" evidence="7">
    <location>
        <position position="1"/>
    </location>
</feature>
<feature type="non-terminal residue" evidence="7">
    <location>
        <position position="452"/>
    </location>
</feature>
<evidence type="ECO:0000256" key="5">
    <source>
        <dbReference type="PIRSR" id="PIRSR601613-1"/>
    </source>
</evidence>
<organism evidence="8">
    <name type="scientific">Selaginella moellendorffii</name>
    <name type="common">Spikemoss</name>
    <dbReference type="NCBI Taxonomy" id="88036"/>
    <lineage>
        <taxon>Eukaryota</taxon>
        <taxon>Viridiplantae</taxon>
        <taxon>Streptophyta</taxon>
        <taxon>Embryophyta</taxon>
        <taxon>Tracheophyta</taxon>
        <taxon>Lycopodiopsida</taxon>
        <taxon>Selaginellales</taxon>
        <taxon>Selaginellaceae</taxon>
        <taxon>Selaginella</taxon>
    </lineage>
</organism>
<dbReference type="GO" id="GO:0052901">
    <property type="term" value="F:spermine oxidase activity"/>
    <property type="evidence" value="ECO:0000318"/>
    <property type="project" value="GO_Central"/>
</dbReference>
<keyword evidence="4" id="KW-0560">Oxidoreductase</keyword>
<name>D8SYC6_SELML</name>
<dbReference type="HOGENOM" id="CLU_004498_10_0_1"/>
<dbReference type="PANTHER" id="PTHR10742:SF386">
    <property type="entry name" value="LYSINE-SPECIFIC HISTONE DEMETHYLASE 1A"/>
    <property type="match status" value="1"/>
</dbReference>
<dbReference type="InterPro" id="IPR036188">
    <property type="entry name" value="FAD/NAD-bd_sf"/>
</dbReference>
<dbReference type="InterPro" id="IPR001613">
    <property type="entry name" value="Flavin_amine_oxidase"/>
</dbReference>
<evidence type="ECO:0000256" key="1">
    <source>
        <dbReference type="ARBA" id="ARBA00001974"/>
    </source>
</evidence>
<dbReference type="SUPFAM" id="SSF54373">
    <property type="entry name" value="FAD-linked reductases, C-terminal domain"/>
    <property type="match status" value="1"/>
</dbReference>
<dbReference type="PANTHER" id="PTHR10742">
    <property type="entry name" value="FLAVIN MONOAMINE OXIDASE"/>
    <property type="match status" value="1"/>
</dbReference>
<feature type="binding site" evidence="5">
    <location>
        <position position="341"/>
    </location>
    <ligand>
        <name>substrate</name>
    </ligand>
</feature>
<sequence>PSVVIIGAGIAGIAAARALQDRGIEVTLLESSARIGGRIHTDKSSLTTAGGTAVPVDMGASWIHGATPGHNPIATAALDVLQLATHQTAGEGSLLYDHDVQRGFALYTRDGVRIPRDTVRQFESWLRAAVEAERRDARYESDASLEDTINRMVAEHKLQGSVDEEILGFYVCRIEGWFAADSSRISPKSWIEEEFHEGGHLLVSKGYSQLVESLARGIDIRLEHRAVRVTQQMPCLGICSKPHVQVSCKNGFEIRADAAIVAVPLGILQSNVIDFQPELPEWKREAISSLEVGHQNKIALLFESLFWDEDAEFLGCATAAPRGCSYFLSLYPTLRRAVLVYMPVGELSRRIERMGDEEATAFAMEKVRAMLPGAPDPVSSLISRWSLDENFLCCYSNDPSPNGSDLFERMAMPASELLYFAGEASSPDFSGTVHGAYESGVAAAEQIVESLS</sequence>
<feature type="domain" description="Amine oxidase" evidence="6">
    <location>
        <begin position="10"/>
        <end position="447"/>
    </location>
</feature>
<dbReference type="GO" id="GO:1903602">
    <property type="term" value="P:thermospermine catabolic process"/>
    <property type="evidence" value="ECO:0000318"/>
    <property type="project" value="GO_Central"/>
</dbReference>
<keyword evidence="8" id="KW-1185">Reference proteome</keyword>
<dbReference type="InterPro" id="IPR050281">
    <property type="entry name" value="Flavin_monoamine_oxidase"/>
</dbReference>
<dbReference type="SUPFAM" id="SSF51905">
    <property type="entry name" value="FAD/NAD(P)-binding domain"/>
    <property type="match status" value="1"/>
</dbReference>
<dbReference type="InParanoid" id="D8SYC6"/>
<dbReference type="Proteomes" id="UP000001514">
    <property type="component" value="Unassembled WGS sequence"/>
</dbReference>
<dbReference type="GO" id="GO:0046208">
    <property type="term" value="P:spermine catabolic process"/>
    <property type="evidence" value="ECO:0000318"/>
    <property type="project" value="GO_Central"/>
</dbReference>
<accession>D8SYC6</accession>
<dbReference type="STRING" id="88036.D8SYC6"/>
<dbReference type="AlphaFoldDB" id="D8SYC6"/>